<keyword evidence="2" id="KW-1185">Reference proteome</keyword>
<sequence length="152" mass="17057">MKRPAPWEASLAISSDDSSGSDSEDSKDATSEGALIRKAEMYQDFMKSIPIPTCRRSVIPFTSWQGLGGSVKALYGQPLHYLTNKLLIEWDHSRVGSNDMCQPLDTIIHPLKAEALIWVTEEVHRLTTSPQYLASLWTSNLMYHAHIDPIFP</sequence>
<dbReference type="GO" id="GO:0005634">
    <property type="term" value="C:nucleus"/>
    <property type="evidence" value="ECO:0007669"/>
    <property type="project" value="InterPro"/>
</dbReference>
<dbReference type="InterPro" id="IPR036319">
    <property type="entry name" value="RDM1_sf"/>
</dbReference>
<accession>A0AB40ANU3</accession>
<dbReference type="Pfam" id="PF09187">
    <property type="entry name" value="RdDM_RDM1"/>
    <property type="match status" value="1"/>
</dbReference>
<evidence type="ECO:0000313" key="2">
    <source>
        <dbReference type="Proteomes" id="UP001515500"/>
    </source>
</evidence>
<dbReference type="RefSeq" id="XP_039116675.1">
    <property type="nucleotide sequence ID" value="XM_039260741.1"/>
</dbReference>
<protein>
    <submittedName>
        <fullName evidence="3">Protein RDM1-like isoform X2</fullName>
    </submittedName>
</protein>
<reference evidence="3" key="1">
    <citation type="submission" date="2025-08" db="UniProtKB">
        <authorList>
            <consortium name="RefSeq"/>
        </authorList>
    </citation>
    <scope>IDENTIFICATION</scope>
</reference>
<dbReference type="Gene3D" id="1.20.120.690">
    <property type="entry name" value="RDM1 protein domain"/>
    <property type="match status" value="1"/>
</dbReference>
<dbReference type="InterPro" id="IPR015270">
    <property type="entry name" value="RDM1_plant"/>
</dbReference>
<name>A0AB40ANU3_DIOCR</name>
<proteinExistence type="predicted"/>
<dbReference type="Proteomes" id="UP001515500">
    <property type="component" value="Chromosome 21"/>
</dbReference>
<evidence type="ECO:0000256" key="1">
    <source>
        <dbReference type="SAM" id="MobiDB-lite"/>
    </source>
</evidence>
<dbReference type="PANTHER" id="PTHR36366:SF1">
    <property type="entry name" value="PROTEIN RDM1"/>
    <property type="match status" value="1"/>
</dbReference>
<dbReference type="AlphaFoldDB" id="A0AB40ANU3"/>
<gene>
    <name evidence="3" type="primary">LOC120252557</name>
</gene>
<feature type="region of interest" description="Disordered" evidence="1">
    <location>
        <begin position="1"/>
        <end position="32"/>
    </location>
</feature>
<dbReference type="GeneID" id="120252557"/>
<dbReference type="SUPFAM" id="SSF109920">
    <property type="entry name" value="Hypothetical protein At3g22680"/>
    <property type="match status" value="1"/>
</dbReference>
<organism evidence="2 3">
    <name type="scientific">Dioscorea cayennensis subsp. rotundata</name>
    <name type="common">White Guinea yam</name>
    <name type="synonym">Dioscorea rotundata</name>
    <dbReference type="NCBI Taxonomy" id="55577"/>
    <lineage>
        <taxon>Eukaryota</taxon>
        <taxon>Viridiplantae</taxon>
        <taxon>Streptophyta</taxon>
        <taxon>Embryophyta</taxon>
        <taxon>Tracheophyta</taxon>
        <taxon>Spermatophyta</taxon>
        <taxon>Magnoliopsida</taxon>
        <taxon>Liliopsida</taxon>
        <taxon>Dioscoreales</taxon>
        <taxon>Dioscoreaceae</taxon>
        <taxon>Dioscorea</taxon>
    </lineage>
</organism>
<evidence type="ECO:0000313" key="3">
    <source>
        <dbReference type="RefSeq" id="XP_039116675.1"/>
    </source>
</evidence>
<dbReference type="GO" id="GO:0080188">
    <property type="term" value="P:gene silencing by siRNA-directed DNA methylation"/>
    <property type="evidence" value="ECO:0007669"/>
    <property type="project" value="InterPro"/>
</dbReference>
<dbReference type="PANTHER" id="PTHR36366">
    <property type="entry name" value="PROTEIN RDM1"/>
    <property type="match status" value="1"/>
</dbReference>